<comment type="caution">
    <text evidence="2">The sequence shown here is derived from an EMBL/GenBank/DDBJ whole genome shotgun (WGS) entry which is preliminary data.</text>
</comment>
<dbReference type="InterPro" id="IPR000182">
    <property type="entry name" value="GNAT_dom"/>
</dbReference>
<protein>
    <recommendedName>
        <fullName evidence="1">N-acetyltransferase domain-containing protein</fullName>
    </recommendedName>
</protein>
<dbReference type="STRING" id="1454373.ACMU_16495"/>
<dbReference type="SUPFAM" id="SSF55729">
    <property type="entry name" value="Acyl-CoA N-acyltransferases (Nat)"/>
    <property type="match status" value="1"/>
</dbReference>
<sequence length="174" mass="19487">MRVVLDFPEIETERLILRGPKPEDFEVEAAFLGTDRSKYMGGPNTRMEAWRKFTARWGSQATRGFSMLTVTRKGDDTPIGLIGPHYPETWNEPELGWAMYGNAEGKGYAFEAATAARLHAYGTLGWTTAISYIVPENTRSRALAERLGCVLDDTVTPPFDTPCLVYRHPSPEDL</sequence>
<dbReference type="InterPro" id="IPR051531">
    <property type="entry name" value="N-acetyltransferase"/>
</dbReference>
<keyword evidence="3" id="KW-1185">Reference proteome</keyword>
<evidence type="ECO:0000313" key="2">
    <source>
        <dbReference type="EMBL" id="KAJ54713.1"/>
    </source>
</evidence>
<dbReference type="AlphaFoldDB" id="A0A037ZGG9"/>
<dbReference type="EMBL" id="JFKE01000006">
    <property type="protein sequence ID" value="KAJ54713.1"/>
    <property type="molecule type" value="Genomic_DNA"/>
</dbReference>
<name>A0A037ZGG9_9RHOB</name>
<dbReference type="GO" id="GO:0016747">
    <property type="term" value="F:acyltransferase activity, transferring groups other than amino-acyl groups"/>
    <property type="evidence" value="ECO:0007669"/>
    <property type="project" value="InterPro"/>
</dbReference>
<organism evidence="2 3">
    <name type="scientific">Actibacterium mucosum KCTC 23349</name>
    <dbReference type="NCBI Taxonomy" id="1454373"/>
    <lineage>
        <taxon>Bacteria</taxon>
        <taxon>Pseudomonadati</taxon>
        <taxon>Pseudomonadota</taxon>
        <taxon>Alphaproteobacteria</taxon>
        <taxon>Rhodobacterales</taxon>
        <taxon>Roseobacteraceae</taxon>
        <taxon>Actibacterium</taxon>
    </lineage>
</organism>
<gene>
    <name evidence="2" type="ORF">ACMU_16495</name>
</gene>
<evidence type="ECO:0000259" key="1">
    <source>
        <dbReference type="Pfam" id="PF13302"/>
    </source>
</evidence>
<feature type="domain" description="N-acetyltransferase" evidence="1">
    <location>
        <begin position="14"/>
        <end position="149"/>
    </location>
</feature>
<dbReference type="PANTHER" id="PTHR43792">
    <property type="entry name" value="GNAT FAMILY, PUTATIVE (AFU_ORTHOLOGUE AFUA_3G00765)-RELATED-RELATED"/>
    <property type="match status" value="1"/>
</dbReference>
<proteinExistence type="predicted"/>
<accession>A0A037ZGG9</accession>
<evidence type="ECO:0000313" key="3">
    <source>
        <dbReference type="Proteomes" id="UP000026249"/>
    </source>
</evidence>
<dbReference type="RefSeq" id="WP_035260903.1">
    <property type="nucleotide sequence ID" value="NZ_JFKE01000006.1"/>
</dbReference>
<reference evidence="2 3" key="1">
    <citation type="submission" date="2014-03" db="EMBL/GenBank/DDBJ databases">
        <title>Draft Genome Sequence of Actibacterium mucosum KCTC 23349, a Marine Alphaproteobacterium with Complex Ionic Requirements Isolated from Mediterranean Seawater at Malvarrosa Beach, Valencia, Spain.</title>
        <authorList>
            <person name="Arahal D.R."/>
            <person name="Shao Z."/>
            <person name="Lai Q."/>
            <person name="Pujalte M.J."/>
        </authorList>
    </citation>
    <scope>NUCLEOTIDE SEQUENCE [LARGE SCALE GENOMIC DNA]</scope>
    <source>
        <strain evidence="2 3">KCTC 23349</strain>
    </source>
</reference>
<dbReference type="PANTHER" id="PTHR43792:SF1">
    <property type="entry name" value="N-ACETYLTRANSFERASE DOMAIN-CONTAINING PROTEIN"/>
    <property type="match status" value="1"/>
</dbReference>
<dbReference type="Proteomes" id="UP000026249">
    <property type="component" value="Unassembled WGS sequence"/>
</dbReference>
<dbReference type="Gene3D" id="3.40.630.30">
    <property type="match status" value="1"/>
</dbReference>
<dbReference type="OrthoDB" id="6293260at2"/>
<dbReference type="Pfam" id="PF13302">
    <property type="entry name" value="Acetyltransf_3"/>
    <property type="match status" value="1"/>
</dbReference>
<dbReference type="InterPro" id="IPR016181">
    <property type="entry name" value="Acyl_CoA_acyltransferase"/>
</dbReference>